<accession>A0A7J7EQ92</accession>
<dbReference type="Proteomes" id="UP000551758">
    <property type="component" value="Unassembled WGS sequence"/>
</dbReference>
<evidence type="ECO:0000256" key="6">
    <source>
        <dbReference type="SAM" id="MobiDB-lite"/>
    </source>
</evidence>
<name>A0A7J7EQ92_DICBM</name>
<comment type="subcellular location">
    <subcellularLocation>
        <location evidence="1">Secreted</location>
    </subcellularLocation>
</comment>
<dbReference type="InterPro" id="IPR017943">
    <property type="entry name" value="Bactericidal_perm-incr_a/b_dom"/>
</dbReference>
<keyword evidence="3" id="KW-0964">Secreted</keyword>
<evidence type="ECO:0000259" key="8">
    <source>
        <dbReference type="Pfam" id="PF01273"/>
    </source>
</evidence>
<feature type="signal peptide" evidence="7">
    <location>
        <begin position="1"/>
        <end position="23"/>
    </location>
</feature>
<keyword evidence="10" id="KW-1185">Reference proteome</keyword>
<dbReference type="SUPFAM" id="SSF55394">
    <property type="entry name" value="Bactericidal permeability-increasing protein, BPI"/>
    <property type="match status" value="1"/>
</dbReference>
<evidence type="ECO:0000256" key="3">
    <source>
        <dbReference type="ARBA" id="ARBA00022525"/>
    </source>
</evidence>
<dbReference type="InterPro" id="IPR017942">
    <property type="entry name" value="Lipid-bd_serum_glycop_N"/>
</dbReference>
<evidence type="ECO:0000256" key="1">
    <source>
        <dbReference type="ARBA" id="ARBA00004613"/>
    </source>
</evidence>
<dbReference type="AlphaFoldDB" id="A0A7J7EQ92"/>
<reference evidence="9 10" key="1">
    <citation type="journal article" date="2020" name="Mol. Biol. Evol.">
        <title>Interspecific Gene Flow and the Evolution of Specialization in Black and White Rhinoceros.</title>
        <authorList>
            <person name="Moodley Y."/>
            <person name="Westbury M.V."/>
            <person name="Russo I.M."/>
            <person name="Gopalakrishnan S."/>
            <person name="Rakotoarivelo A."/>
            <person name="Olsen R.A."/>
            <person name="Prost S."/>
            <person name="Tunstall T."/>
            <person name="Ryder O.A."/>
            <person name="Dalen L."/>
            <person name="Bruford M.W."/>
        </authorList>
    </citation>
    <scope>NUCLEOTIDE SEQUENCE [LARGE SCALE GENOMIC DNA]</scope>
    <source>
        <strain evidence="9">SBR-YM</strain>
        <tissue evidence="9">Skin</tissue>
    </source>
</reference>
<evidence type="ECO:0000256" key="4">
    <source>
        <dbReference type="ARBA" id="ARBA00022729"/>
    </source>
</evidence>
<comment type="caution">
    <text evidence="9">The sequence shown here is derived from an EMBL/GenBank/DDBJ whole genome shotgun (WGS) entry which is preliminary data.</text>
</comment>
<dbReference type="Pfam" id="PF01273">
    <property type="entry name" value="LBP_BPI_CETP"/>
    <property type="match status" value="1"/>
</dbReference>
<dbReference type="EMBL" id="JACDTQ010002515">
    <property type="protein sequence ID" value="KAF5917878.1"/>
    <property type="molecule type" value="Genomic_DNA"/>
</dbReference>
<proteinExistence type="inferred from homology"/>
<evidence type="ECO:0000256" key="2">
    <source>
        <dbReference type="ARBA" id="ARBA00009020"/>
    </source>
</evidence>
<dbReference type="GO" id="GO:0001530">
    <property type="term" value="F:lipopolysaccharide binding"/>
    <property type="evidence" value="ECO:0007669"/>
    <property type="project" value="TreeGrafter"/>
</dbReference>
<comment type="similarity">
    <text evidence="2">Belongs to the BPI/LBP/Plunc superfamily. Plunc family.</text>
</comment>
<evidence type="ECO:0000256" key="7">
    <source>
        <dbReference type="SAM" id="SignalP"/>
    </source>
</evidence>
<feature type="domain" description="Lipid-binding serum glycoprotein N-terminal" evidence="8">
    <location>
        <begin position="90"/>
        <end position="217"/>
    </location>
</feature>
<dbReference type="PANTHER" id="PTHR47145">
    <property type="entry name" value="BPI FOLD-CONTAINING FAMILY A MEMBER 2"/>
    <property type="match status" value="1"/>
</dbReference>
<evidence type="ECO:0000313" key="9">
    <source>
        <dbReference type="EMBL" id="KAF5917878.1"/>
    </source>
</evidence>
<feature type="chain" id="PRO_5029696374" description="Lipid-binding serum glycoprotein N-terminal domain-containing protein" evidence="7">
    <location>
        <begin position="24"/>
        <end position="336"/>
    </location>
</feature>
<dbReference type="Gene3D" id="3.15.10.10">
    <property type="entry name" value="Bactericidal permeability-increasing protein, domain 1"/>
    <property type="match status" value="1"/>
</dbReference>
<keyword evidence="4 7" id="KW-0732">Signal</keyword>
<feature type="region of interest" description="Disordered" evidence="6">
    <location>
        <begin position="306"/>
        <end position="325"/>
    </location>
</feature>
<evidence type="ECO:0000256" key="5">
    <source>
        <dbReference type="ARBA" id="ARBA00023157"/>
    </source>
</evidence>
<gene>
    <name evidence="9" type="ORF">HPG69_010031</name>
</gene>
<protein>
    <recommendedName>
        <fullName evidence="8">Lipid-binding serum glycoprotein N-terminal domain-containing protein</fullName>
    </recommendedName>
</protein>
<sequence>MSTQKMFQLWKLVLLCCLITGTSVSLLGNLGNDVDNVVNNLEKGAETVDNTLEGESTRALQESKAWQLAKQKFQEAENLVDNAASKILPIVNGSLVENQSHQIQDLKAELTPDGKSVNLTIPVTAGVSLALRVADLKASLDLLTSVRIETDAQTRHSTVVLGECTNDPASISLTQLNGHCEQITKTVNTLNSFLSKTKSFLVQKEVCPLIHIFLHNLDVNSFQNLSSKSRPGEGGPFPLLPSEGRLAALLLPHTSWSGTLGTQKDPSVVLSKLGECGSPAADPHLKRADEEHRYAVHLLVRGQALHPTLRRDGAPPQGPVVKPGQSLDPLVFLAAD</sequence>
<evidence type="ECO:0000313" key="10">
    <source>
        <dbReference type="Proteomes" id="UP000551758"/>
    </source>
</evidence>
<dbReference type="GO" id="GO:0030141">
    <property type="term" value="C:secretory granule"/>
    <property type="evidence" value="ECO:0007669"/>
    <property type="project" value="TreeGrafter"/>
</dbReference>
<organism evidence="9 10">
    <name type="scientific">Diceros bicornis minor</name>
    <name type="common">South-central black rhinoceros</name>
    <dbReference type="NCBI Taxonomy" id="77932"/>
    <lineage>
        <taxon>Eukaryota</taxon>
        <taxon>Metazoa</taxon>
        <taxon>Chordata</taxon>
        <taxon>Craniata</taxon>
        <taxon>Vertebrata</taxon>
        <taxon>Euteleostomi</taxon>
        <taxon>Mammalia</taxon>
        <taxon>Eutheria</taxon>
        <taxon>Laurasiatheria</taxon>
        <taxon>Perissodactyla</taxon>
        <taxon>Rhinocerotidae</taxon>
        <taxon>Diceros</taxon>
    </lineage>
</organism>
<dbReference type="PANTHER" id="PTHR47145:SF1">
    <property type="entry name" value="BPI FOLD-CONTAINING FAMILY A MEMBER 2"/>
    <property type="match status" value="1"/>
</dbReference>
<keyword evidence="5" id="KW-1015">Disulfide bond</keyword>
<dbReference type="GO" id="GO:0070062">
    <property type="term" value="C:extracellular exosome"/>
    <property type="evidence" value="ECO:0007669"/>
    <property type="project" value="TreeGrafter"/>
</dbReference>
<dbReference type="InterPro" id="IPR052507">
    <property type="entry name" value="BPI_fold-antibacterial"/>
</dbReference>